<protein>
    <submittedName>
        <fullName evidence="9">Aromatic ring-hydroxylating dioxygenase subunit alpha</fullName>
        <ecNumber evidence="9">1.14.13.-</ecNumber>
    </submittedName>
</protein>
<dbReference type="Gene3D" id="2.102.10.10">
    <property type="entry name" value="Rieske [2Fe-2S] iron-sulphur domain"/>
    <property type="match status" value="1"/>
</dbReference>
<dbReference type="EC" id="1.14.13.-" evidence="9"/>
<proteinExistence type="inferred from homology"/>
<dbReference type="InterPro" id="IPR015879">
    <property type="entry name" value="Ring_hydroxy_dOase_asu_C_dom"/>
</dbReference>
<keyword evidence="9" id="KW-0223">Dioxygenase</keyword>
<dbReference type="Proteomes" id="UP001495910">
    <property type="component" value="Unassembled WGS sequence"/>
</dbReference>
<feature type="domain" description="Rieske" evidence="8">
    <location>
        <begin position="28"/>
        <end position="124"/>
    </location>
</feature>
<dbReference type="Pfam" id="PF00848">
    <property type="entry name" value="Ring_hydroxyl_A"/>
    <property type="match status" value="1"/>
</dbReference>
<dbReference type="EMBL" id="JBANDC010000009">
    <property type="protein sequence ID" value="MEM4988523.1"/>
    <property type="molecule type" value="Genomic_DNA"/>
</dbReference>
<comment type="similarity">
    <text evidence="2">Belongs to the bacterial ring-hydroxylating dioxygenase alpha subunit family.</text>
</comment>
<keyword evidence="7" id="KW-0411">Iron-sulfur</keyword>
<organism evidence="9 10">
    <name type="scientific">Collimonas rhizosphaerae</name>
    <dbReference type="NCBI Taxonomy" id="3126357"/>
    <lineage>
        <taxon>Bacteria</taxon>
        <taxon>Pseudomonadati</taxon>
        <taxon>Pseudomonadota</taxon>
        <taxon>Betaproteobacteria</taxon>
        <taxon>Burkholderiales</taxon>
        <taxon>Oxalobacteraceae</taxon>
        <taxon>Collimonas</taxon>
    </lineage>
</organism>
<evidence type="ECO:0000256" key="2">
    <source>
        <dbReference type="ARBA" id="ARBA00008751"/>
    </source>
</evidence>
<dbReference type="Pfam" id="PF00355">
    <property type="entry name" value="Rieske"/>
    <property type="match status" value="1"/>
</dbReference>
<name>A0ABU9PWY1_9BURK</name>
<evidence type="ECO:0000256" key="5">
    <source>
        <dbReference type="ARBA" id="ARBA00023002"/>
    </source>
</evidence>
<accession>A0ABU9PWY1</accession>
<dbReference type="PANTHER" id="PTHR43756">
    <property type="entry name" value="CHOLINE MONOOXYGENASE, CHLOROPLASTIC"/>
    <property type="match status" value="1"/>
</dbReference>
<dbReference type="Gene3D" id="3.90.380.10">
    <property type="entry name" value="Naphthalene 1,2-dioxygenase Alpha Subunit, Chain A, domain 1"/>
    <property type="match status" value="1"/>
</dbReference>
<dbReference type="PRINTS" id="PR00090">
    <property type="entry name" value="RNGDIOXGNASE"/>
</dbReference>
<dbReference type="InterPro" id="IPR001663">
    <property type="entry name" value="Rng_hydr_dOase-A"/>
</dbReference>
<dbReference type="CDD" id="cd00680">
    <property type="entry name" value="RHO_alpha_C"/>
    <property type="match status" value="1"/>
</dbReference>
<evidence type="ECO:0000256" key="7">
    <source>
        <dbReference type="ARBA" id="ARBA00023014"/>
    </source>
</evidence>
<dbReference type="SUPFAM" id="SSF55961">
    <property type="entry name" value="Bet v1-like"/>
    <property type="match status" value="1"/>
</dbReference>
<reference evidence="9 10" key="1">
    <citation type="submission" date="2024-02" db="EMBL/GenBank/DDBJ databases">
        <title>Draft genome sequence of Collimonas sp. strain H4R21, an effective mineral-weathering bacterial strain isolated from the beech rhizosphere.</title>
        <authorList>
            <person name="Morin E."/>
            <person name="Uroz S."/>
            <person name="Leveau J.H.J."/>
            <person name="Kumar R."/>
            <person name="Rey M.W."/>
            <person name="Pham J."/>
        </authorList>
    </citation>
    <scope>NUCLEOTIDE SEQUENCE [LARGE SCALE GENOMIC DNA]</scope>
    <source>
        <strain evidence="9 10">H4R21</strain>
    </source>
</reference>
<dbReference type="RefSeq" id="WP_342829938.1">
    <property type="nucleotide sequence ID" value="NZ_JBANDC010000009.1"/>
</dbReference>
<dbReference type="CDD" id="cd03469">
    <property type="entry name" value="Rieske_RO_Alpha_N"/>
    <property type="match status" value="1"/>
</dbReference>
<dbReference type="PROSITE" id="PS51296">
    <property type="entry name" value="RIESKE"/>
    <property type="match status" value="1"/>
</dbReference>
<dbReference type="InterPro" id="IPR017941">
    <property type="entry name" value="Rieske_2Fe-2S"/>
</dbReference>
<dbReference type="GO" id="GO:0051213">
    <property type="term" value="F:dioxygenase activity"/>
    <property type="evidence" value="ECO:0007669"/>
    <property type="project" value="UniProtKB-KW"/>
</dbReference>
<evidence type="ECO:0000259" key="8">
    <source>
        <dbReference type="PROSITE" id="PS51296"/>
    </source>
</evidence>
<gene>
    <name evidence="9" type="ORF">V8G57_14100</name>
</gene>
<evidence type="ECO:0000256" key="6">
    <source>
        <dbReference type="ARBA" id="ARBA00023004"/>
    </source>
</evidence>
<keyword evidence="4" id="KW-0479">Metal-binding</keyword>
<dbReference type="PANTHER" id="PTHR43756:SF5">
    <property type="entry name" value="CHOLINE MONOOXYGENASE, CHLOROPLASTIC"/>
    <property type="match status" value="1"/>
</dbReference>
<evidence type="ECO:0000313" key="9">
    <source>
        <dbReference type="EMBL" id="MEM4988523.1"/>
    </source>
</evidence>
<dbReference type="SUPFAM" id="SSF50022">
    <property type="entry name" value="ISP domain"/>
    <property type="match status" value="1"/>
</dbReference>
<evidence type="ECO:0000256" key="1">
    <source>
        <dbReference type="ARBA" id="ARBA00001962"/>
    </source>
</evidence>
<keyword evidence="10" id="KW-1185">Reference proteome</keyword>
<sequence length="367" mass="41932">MLSELQASHYIDPAVFEREQTHIFSKLWIFAGLRTLLAEPDAFLTRTIGGIPIVIQNLSGVLKAFENQCAHRQMPLQFEEYGQRRLACRYHGWTYDADGRAKTIPDEQTLYRFTSEERSSLCLREFAIEVIGNLVFVNVHETPIPIEQQFTKEFREQLADISSHFSSQAIHTCVPARYNWKLNFENVLDANHVAYVHPRTFRPLIKNVAAQPAEIASETSVDDSELSSLSFCSTMAMSVQPWPWHAMVEQYGPEDTYHNYFIYPNVNFISVGGLVFLIQQFDPVAADRTEVRFTLMTAKEKQRIAALPAILWGHLKGEKRVLDEDLVLLEALQARLHAGGRPACHGTYETQLRRVADVYLRLMGDKA</sequence>
<comment type="cofactor">
    <cofactor evidence="1">
        <name>Fe cation</name>
        <dbReference type="ChEBI" id="CHEBI:24875"/>
    </cofactor>
</comment>
<evidence type="ECO:0000256" key="3">
    <source>
        <dbReference type="ARBA" id="ARBA00022714"/>
    </source>
</evidence>
<dbReference type="InterPro" id="IPR036922">
    <property type="entry name" value="Rieske_2Fe-2S_sf"/>
</dbReference>
<keyword evidence="5 9" id="KW-0560">Oxidoreductase</keyword>
<keyword evidence="6" id="KW-0408">Iron</keyword>
<evidence type="ECO:0000256" key="4">
    <source>
        <dbReference type="ARBA" id="ARBA00022723"/>
    </source>
</evidence>
<keyword evidence="3" id="KW-0001">2Fe-2S</keyword>
<comment type="caution">
    <text evidence="9">The sequence shown here is derived from an EMBL/GenBank/DDBJ whole genome shotgun (WGS) entry which is preliminary data.</text>
</comment>
<evidence type="ECO:0000313" key="10">
    <source>
        <dbReference type="Proteomes" id="UP001495910"/>
    </source>
</evidence>